<proteinExistence type="predicted"/>
<protein>
    <submittedName>
        <fullName evidence="3">DUF4266 domain-containing protein</fullName>
    </submittedName>
</protein>
<name>A0A923HLQ7_9BURK</name>
<sequence>MKFLRRENHLKTIKVLRLSVSLSIISLSLTLSACSTIQTVQPWEKGKLARQDMRFDRDNLDARFVDHTYFSKEASSGGSGVGGGGCGCN</sequence>
<keyword evidence="1" id="KW-0732">Signal</keyword>
<dbReference type="PROSITE" id="PS51257">
    <property type="entry name" value="PROKAR_LIPOPROTEIN"/>
    <property type="match status" value="1"/>
</dbReference>
<evidence type="ECO:0000313" key="4">
    <source>
        <dbReference type="Proteomes" id="UP000627446"/>
    </source>
</evidence>
<reference evidence="3" key="1">
    <citation type="submission" date="2020-08" db="EMBL/GenBank/DDBJ databases">
        <title>Novel species isolated from subtropical streams in China.</title>
        <authorList>
            <person name="Lu H."/>
        </authorList>
    </citation>
    <scope>NUCLEOTIDE SEQUENCE</scope>
    <source>
        <strain evidence="3">LX22W</strain>
    </source>
</reference>
<dbReference type="InterPro" id="IPR025362">
    <property type="entry name" value="DUF4266"/>
</dbReference>
<feature type="chain" id="PRO_5038129535" evidence="1">
    <location>
        <begin position="34"/>
        <end position="89"/>
    </location>
</feature>
<feature type="domain" description="DUF4266" evidence="2">
    <location>
        <begin position="40"/>
        <end position="89"/>
    </location>
</feature>
<organism evidence="3 4">
    <name type="scientific">Undibacterium nitidum</name>
    <dbReference type="NCBI Taxonomy" id="2762298"/>
    <lineage>
        <taxon>Bacteria</taxon>
        <taxon>Pseudomonadati</taxon>
        <taxon>Pseudomonadota</taxon>
        <taxon>Betaproteobacteria</taxon>
        <taxon>Burkholderiales</taxon>
        <taxon>Oxalobacteraceae</taxon>
        <taxon>Undibacterium</taxon>
    </lineage>
</organism>
<gene>
    <name evidence="3" type="ORF">H8K36_04855</name>
</gene>
<dbReference type="Proteomes" id="UP000627446">
    <property type="component" value="Unassembled WGS sequence"/>
</dbReference>
<evidence type="ECO:0000256" key="1">
    <source>
        <dbReference type="SAM" id="SignalP"/>
    </source>
</evidence>
<evidence type="ECO:0000313" key="3">
    <source>
        <dbReference type="EMBL" id="MBC3880693.1"/>
    </source>
</evidence>
<keyword evidence="4" id="KW-1185">Reference proteome</keyword>
<feature type="signal peptide" evidence="1">
    <location>
        <begin position="1"/>
        <end position="33"/>
    </location>
</feature>
<dbReference type="EMBL" id="JACOFZ010000001">
    <property type="protein sequence ID" value="MBC3880693.1"/>
    <property type="molecule type" value="Genomic_DNA"/>
</dbReference>
<accession>A0A923HLQ7</accession>
<dbReference type="AlphaFoldDB" id="A0A923HLQ7"/>
<evidence type="ECO:0000259" key="2">
    <source>
        <dbReference type="Pfam" id="PF14086"/>
    </source>
</evidence>
<comment type="caution">
    <text evidence="3">The sequence shown here is derived from an EMBL/GenBank/DDBJ whole genome shotgun (WGS) entry which is preliminary data.</text>
</comment>
<dbReference type="Pfam" id="PF14086">
    <property type="entry name" value="DUF4266"/>
    <property type="match status" value="1"/>
</dbReference>